<accession>A0A939B6Z7</accession>
<name>A0A939B6Z7_9BACT</name>
<feature type="transmembrane region" description="Helical" evidence="1">
    <location>
        <begin position="91"/>
        <end position="112"/>
    </location>
</feature>
<comment type="caution">
    <text evidence="2">The sequence shown here is derived from an EMBL/GenBank/DDBJ whole genome shotgun (WGS) entry which is preliminary data.</text>
</comment>
<sequence>METSRIRKLLAKYYDGQTSEEEESELARLFASGDVPDDMAEERLFFVHLHGSNDTSGVPYGFEERLEDMVDRLAEADGAGRSAVVPLRRRLKIVAGIAASVLFVASLGFGLLNRVDNMHTPSVDDRIALAQAQEAILKFSMTLNKGLNSMEAAGRETKEIGERMDKCLEMTKIPTK</sequence>
<dbReference type="AlphaFoldDB" id="A0A939B6Z7"/>
<evidence type="ECO:0000313" key="2">
    <source>
        <dbReference type="EMBL" id="MBM6673241.1"/>
    </source>
</evidence>
<keyword evidence="1" id="KW-0472">Membrane</keyword>
<dbReference type="EMBL" id="JACJJG010000016">
    <property type="protein sequence ID" value="MBM6673241.1"/>
    <property type="molecule type" value="Genomic_DNA"/>
</dbReference>
<evidence type="ECO:0000313" key="3">
    <source>
        <dbReference type="Proteomes" id="UP000706891"/>
    </source>
</evidence>
<keyword evidence="1" id="KW-0812">Transmembrane</keyword>
<dbReference type="RefSeq" id="WP_205103879.1">
    <property type="nucleotide sequence ID" value="NZ_JACJJG010000016.1"/>
</dbReference>
<evidence type="ECO:0000256" key="1">
    <source>
        <dbReference type="SAM" id="Phobius"/>
    </source>
</evidence>
<keyword evidence="3" id="KW-1185">Reference proteome</keyword>
<reference evidence="2" key="2">
    <citation type="journal article" date="2021" name="Sci. Rep.">
        <title>The distribution of antibiotic resistance genes in chicken gut microbiota commensals.</title>
        <authorList>
            <person name="Juricova H."/>
            <person name="Matiasovicova J."/>
            <person name="Kubasova T."/>
            <person name="Cejkova D."/>
            <person name="Rychlik I."/>
        </authorList>
    </citation>
    <scope>NUCLEOTIDE SEQUENCE</scope>
    <source>
        <strain evidence="2">An824</strain>
    </source>
</reference>
<dbReference type="Proteomes" id="UP000706891">
    <property type="component" value="Unassembled WGS sequence"/>
</dbReference>
<reference evidence="2" key="1">
    <citation type="submission" date="2020-08" db="EMBL/GenBank/DDBJ databases">
        <authorList>
            <person name="Cejkova D."/>
            <person name="Kubasova T."/>
            <person name="Jahodarova E."/>
            <person name="Rychlik I."/>
        </authorList>
    </citation>
    <scope>NUCLEOTIDE SEQUENCE</scope>
    <source>
        <strain evidence="2">An824</strain>
    </source>
</reference>
<protein>
    <submittedName>
        <fullName evidence="2">Uncharacterized protein</fullName>
    </submittedName>
</protein>
<keyword evidence="1" id="KW-1133">Transmembrane helix</keyword>
<organism evidence="2 3">
    <name type="scientific">Marseilla massiliensis</name>
    <dbReference type="NCBI Taxonomy" id="1841864"/>
    <lineage>
        <taxon>Bacteria</taxon>
        <taxon>Pseudomonadati</taxon>
        <taxon>Bacteroidota</taxon>
        <taxon>Bacteroidia</taxon>
        <taxon>Bacteroidales</taxon>
        <taxon>Prevotellaceae</taxon>
        <taxon>Marseilla</taxon>
    </lineage>
</organism>
<proteinExistence type="predicted"/>
<gene>
    <name evidence="2" type="ORF">H6A34_05040</name>
</gene>